<evidence type="ECO:0000313" key="3">
    <source>
        <dbReference type="Proteomes" id="UP000176725"/>
    </source>
</evidence>
<feature type="compositionally biased region" description="Basic and acidic residues" evidence="1">
    <location>
        <begin position="35"/>
        <end position="54"/>
    </location>
</feature>
<evidence type="ECO:0000256" key="1">
    <source>
        <dbReference type="SAM" id="MobiDB-lite"/>
    </source>
</evidence>
<dbReference type="Proteomes" id="UP000176725">
    <property type="component" value="Unassembled WGS sequence"/>
</dbReference>
<organism evidence="2 3">
    <name type="scientific">Candidatus Woesebacteria bacterium RIFCSPLOWO2_01_FULL_39_25</name>
    <dbReference type="NCBI Taxonomy" id="1802521"/>
    <lineage>
        <taxon>Bacteria</taxon>
        <taxon>Candidatus Woeseibacteriota</taxon>
    </lineage>
</organism>
<protein>
    <submittedName>
        <fullName evidence="2">Uncharacterized protein</fullName>
    </submittedName>
</protein>
<feature type="region of interest" description="Disordered" evidence="1">
    <location>
        <begin position="35"/>
        <end position="63"/>
    </location>
</feature>
<name>A0A1F8BJT2_9BACT</name>
<gene>
    <name evidence="2" type="ORF">A2893_06670</name>
</gene>
<accession>A0A1F8BJT2</accession>
<proteinExistence type="predicted"/>
<reference evidence="2 3" key="1">
    <citation type="journal article" date="2016" name="Nat. Commun.">
        <title>Thousands of microbial genomes shed light on interconnected biogeochemical processes in an aquifer system.</title>
        <authorList>
            <person name="Anantharaman K."/>
            <person name="Brown C.T."/>
            <person name="Hug L.A."/>
            <person name="Sharon I."/>
            <person name="Castelle C.J."/>
            <person name="Probst A.J."/>
            <person name="Thomas B.C."/>
            <person name="Singh A."/>
            <person name="Wilkins M.J."/>
            <person name="Karaoz U."/>
            <person name="Brodie E.L."/>
            <person name="Williams K.H."/>
            <person name="Hubbard S.S."/>
            <person name="Banfield J.F."/>
        </authorList>
    </citation>
    <scope>NUCLEOTIDE SEQUENCE [LARGE SCALE GENOMIC DNA]</scope>
</reference>
<evidence type="ECO:0000313" key="2">
    <source>
        <dbReference type="EMBL" id="OGM64220.1"/>
    </source>
</evidence>
<dbReference type="STRING" id="1802521.A2893_06670"/>
<dbReference type="EMBL" id="MGHH01000012">
    <property type="protein sequence ID" value="OGM64220.1"/>
    <property type="molecule type" value="Genomic_DNA"/>
</dbReference>
<sequence length="86" mass="9807">MQLVSRKNFLLALAAILVVAMGYMALTLSKQNKKSEPSTFEREIRQVETQSRSDEVEDIDKDLSETELNDLDKELQNIDAELNATY</sequence>
<comment type="caution">
    <text evidence="2">The sequence shown here is derived from an EMBL/GenBank/DDBJ whole genome shotgun (WGS) entry which is preliminary data.</text>
</comment>
<dbReference type="AlphaFoldDB" id="A0A1F8BJT2"/>